<reference evidence="1" key="1">
    <citation type="submission" date="2020-11" db="EMBL/GenBank/DDBJ databases">
        <authorList>
            <person name="Tran Van P."/>
        </authorList>
    </citation>
    <scope>NUCLEOTIDE SEQUENCE</scope>
</reference>
<proteinExistence type="predicted"/>
<protein>
    <submittedName>
        <fullName evidence="1">Uncharacterized protein</fullName>
    </submittedName>
</protein>
<gene>
    <name evidence="1" type="ORF">TBIB3V08_LOCUS1332</name>
</gene>
<dbReference type="AlphaFoldDB" id="A0A7R9EQ77"/>
<evidence type="ECO:0000313" key="1">
    <source>
        <dbReference type="EMBL" id="CAD7438746.1"/>
    </source>
</evidence>
<sequence length="222" mass="25457">MTPVSSCAQTSAGKKMNDKHLSKCHALYVTAVEYRFVRAVCLRYLRLLSRCFFPGRLLDYFYRIVRITAEDQAKERSPRFSFILMDIVDELTFLVERFIRDLDQAESYTTSESDLGAWLSDLRELIRKSNQLYIEDLMKELRSENPQAPSRSWNRGIVMCACANKEKDTKLIHPCALLFSGQDTDLISHLAGFLDTARYDLPTGSWTRLAMISQLVLGHGSL</sequence>
<organism evidence="1">
    <name type="scientific">Timema bartmani</name>
    <dbReference type="NCBI Taxonomy" id="61472"/>
    <lineage>
        <taxon>Eukaryota</taxon>
        <taxon>Metazoa</taxon>
        <taxon>Ecdysozoa</taxon>
        <taxon>Arthropoda</taxon>
        <taxon>Hexapoda</taxon>
        <taxon>Insecta</taxon>
        <taxon>Pterygota</taxon>
        <taxon>Neoptera</taxon>
        <taxon>Polyneoptera</taxon>
        <taxon>Phasmatodea</taxon>
        <taxon>Timematodea</taxon>
        <taxon>Timematoidea</taxon>
        <taxon>Timematidae</taxon>
        <taxon>Timema</taxon>
    </lineage>
</organism>
<accession>A0A7R9EQ77</accession>
<name>A0A7R9EQ77_9NEOP</name>
<dbReference type="EMBL" id="OD564520">
    <property type="protein sequence ID" value="CAD7438746.1"/>
    <property type="molecule type" value="Genomic_DNA"/>
</dbReference>